<keyword evidence="6" id="KW-0067">ATP-binding</keyword>
<evidence type="ECO:0000256" key="5">
    <source>
        <dbReference type="ARBA" id="ARBA00022806"/>
    </source>
</evidence>
<accession>A0AAV8URY3</accession>
<keyword evidence="5" id="KW-0347">Helicase</keyword>
<dbReference type="GO" id="GO:0003723">
    <property type="term" value="F:RNA binding"/>
    <property type="evidence" value="ECO:0007669"/>
    <property type="project" value="TreeGrafter"/>
</dbReference>
<comment type="catalytic activity">
    <reaction evidence="7">
        <text>ATP + H2O = ADP + phosphate + H(+)</text>
        <dbReference type="Rhea" id="RHEA:13065"/>
        <dbReference type="ChEBI" id="CHEBI:15377"/>
        <dbReference type="ChEBI" id="CHEBI:15378"/>
        <dbReference type="ChEBI" id="CHEBI:30616"/>
        <dbReference type="ChEBI" id="CHEBI:43474"/>
        <dbReference type="ChEBI" id="CHEBI:456216"/>
        <dbReference type="EC" id="3.6.4.13"/>
    </reaction>
</comment>
<evidence type="ECO:0000259" key="9">
    <source>
        <dbReference type="PROSITE" id="PS51194"/>
    </source>
</evidence>
<dbReference type="PROSITE" id="PS51192">
    <property type="entry name" value="HELICASE_ATP_BIND_1"/>
    <property type="match status" value="1"/>
</dbReference>
<keyword evidence="11" id="KW-1185">Reference proteome</keyword>
<evidence type="ECO:0000313" key="11">
    <source>
        <dbReference type="Proteomes" id="UP001157974"/>
    </source>
</evidence>
<proteinExistence type="inferred from homology"/>
<sequence>MDSSVKRRQVNKTEKLRFEDVKEEQSNVVSALYNPRKALSLSQQRALLPAAKRRGDVLKALEKHRSLVVMGSTGSGKTTQIPQFLMEAGWCDGDRAVLVTEPRRVAAVAAAERVAAEVGSTVGEEVGVAIRFDNRTSTKTRLVFSTEGTALRSMMSNPLLSRYSVVMVDEAHERSVTCDLLLGLLKKVQQRRSDLRIIVCSATINADEFVTFLGEDQTAIVNIEGKSYPVDVSYLKSPCKDYLEESLNIVVDIHRNSKPSSGSILIFLSSSEECEELTSRVTETLGRHVVAVPLYASLPYDQQIEALEPAPPNRRKVVAATNVAETSLSIDGVAFVVDTLHAKLKSFSSQEHVSSLSLVPISKASATQRAGRAGRTRPGQCFRCCTVSDFSQLSETTPPEIQRVSLNGAILQLKSFGVDNIMNFQFPSAPPVEVVAQALEELYNLGAIDDDGILTDDIGMRMAEIPLEPDYARCLVASEAFGCTEEVSEIFGMVQSSTLLISASASRERRLFEAVREPYAVAEGDLLTYLNMFRAYKSNGYSSSWCSSKRFNGKGFKQARRIAHNLKKYVDRKKSDSSLQKERLDTRIRRALCTGLFHKAAFVSPNGSYTSLLSSLSFNHVPLRMHPTSVLFDRYPKCVVYAEAVETANKYMRNITVVEATWLVDVAPALYENKRKRALMELEEGHEKLSGRP</sequence>
<dbReference type="InterPro" id="IPR002464">
    <property type="entry name" value="DNA/RNA_helicase_DEAH_CS"/>
</dbReference>
<dbReference type="FunFam" id="3.40.50.300:FF:000578">
    <property type="entry name" value="probable ATP-dependent RNA helicase DHX35"/>
    <property type="match status" value="1"/>
</dbReference>
<evidence type="ECO:0000256" key="3">
    <source>
        <dbReference type="ARBA" id="ARBA00022741"/>
    </source>
</evidence>
<dbReference type="SMART" id="SM00487">
    <property type="entry name" value="DEXDc"/>
    <property type="match status" value="1"/>
</dbReference>
<comment type="similarity">
    <text evidence="1">Belongs to the DEAD box helicase family. DEAH subfamily.</text>
</comment>
<comment type="caution">
    <text evidence="10">The sequence shown here is derived from an EMBL/GenBank/DDBJ whole genome shotgun (WGS) entry which is preliminary data.</text>
</comment>
<dbReference type="GO" id="GO:0003724">
    <property type="term" value="F:RNA helicase activity"/>
    <property type="evidence" value="ECO:0007669"/>
    <property type="project" value="UniProtKB-EC"/>
</dbReference>
<dbReference type="Gene3D" id="1.20.120.1080">
    <property type="match status" value="1"/>
</dbReference>
<dbReference type="Gene3D" id="3.40.50.300">
    <property type="entry name" value="P-loop containing nucleotide triphosphate hydrolases"/>
    <property type="match status" value="2"/>
</dbReference>
<organism evidence="10 11">
    <name type="scientific">Rhodosorus marinus</name>
    <dbReference type="NCBI Taxonomy" id="101924"/>
    <lineage>
        <taxon>Eukaryota</taxon>
        <taxon>Rhodophyta</taxon>
        <taxon>Stylonematophyceae</taxon>
        <taxon>Stylonematales</taxon>
        <taxon>Stylonemataceae</taxon>
        <taxon>Rhodosorus</taxon>
    </lineage>
</organism>
<protein>
    <recommendedName>
        <fullName evidence="2">RNA helicase</fullName>
        <ecNumber evidence="2">3.6.4.13</ecNumber>
    </recommendedName>
</protein>
<dbReference type="InterPro" id="IPR027417">
    <property type="entry name" value="P-loop_NTPase"/>
</dbReference>
<dbReference type="InterPro" id="IPR007502">
    <property type="entry name" value="Helicase-assoc_dom"/>
</dbReference>
<dbReference type="GO" id="GO:0016787">
    <property type="term" value="F:hydrolase activity"/>
    <property type="evidence" value="ECO:0007669"/>
    <property type="project" value="UniProtKB-KW"/>
</dbReference>
<name>A0AAV8URY3_9RHOD</name>
<dbReference type="InterPro" id="IPR048333">
    <property type="entry name" value="HA2_WH"/>
</dbReference>
<dbReference type="SMART" id="SM00847">
    <property type="entry name" value="HA2"/>
    <property type="match status" value="1"/>
</dbReference>
<keyword evidence="4" id="KW-0378">Hydrolase</keyword>
<dbReference type="Pfam" id="PF00271">
    <property type="entry name" value="Helicase_C"/>
    <property type="match status" value="1"/>
</dbReference>
<dbReference type="InterPro" id="IPR011709">
    <property type="entry name" value="DEAD-box_helicase_OB_fold"/>
</dbReference>
<keyword evidence="3" id="KW-0547">Nucleotide-binding</keyword>
<gene>
    <name evidence="10" type="ORF">NDN08_001808</name>
</gene>
<evidence type="ECO:0000256" key="1">
    <source>
        <dbReference type="ARBA" id="ARBA00008792"/>
    </source>
</evidence>
<dbReference type="GO" id="GO:0005524">
    <property type="term" value="F:ATP binding"/>
    <property type="evidence" value="ECO:0007669"/>
    <property type="project" value="UniProtKB-KW"/>
</dbReference>
<dbReference type="SUPFAM" id="SSF52540">
    <property type="entry name" value="P-loop containing nucleoside triphosphate hydrolases"/>
    <property type="match status" value="1"/>
</dbReference>
<evidence type="ECO:0000256" key="7">
    <source>
        <dbReference type="ARBA" id="ARBA00047984"/>
    </source>
</evidence>
<dbReference type="Proteomes" id="UP001157974">
    <property type="component" value="Unassembled WGS sequence"/>
</dbReference>
<dbReference type="PANTHER" id="PTHR18934">
    <property type="entry name" value="ATP-DEPENDENT RNA HELICASE"/>
    <property type="match status" value="1"/>
</dbReference>
<evidence type="ECO:0000313" key="10">
    <source>
        <dbReference type="EMBL" id="KAJ8905301.1"/>
    </source>
</evidence>
<feature type="domain" description="Helicase C-terminal" evidence="9">
    <location>
        <begin position="242"/>
        <end position="417"/>
    </location>
</feature>
<dbReference type="PROSITE" id="PS51194">
    <property type="entry name" value="HELICASE_CTER"/>
    <property type="match status" value="1"/>
</dbReference>
<dbReference type="Pfam" id="PF04408">
    <property type="entry name" value="WHD_HA2"/>
    <property type="match status" value="1"/>
</dbReference>
<dbReference type="PROSITE" id="PS00690">
    <property type="entry name" value="DEAH_ATP_HELICASE"/>
    <property type="match status" value="1"/>
</dbReference>
<dbReference type="EMBL" id="JAMWBK010000005">
    <property type="protein sequence ID" value="KAJ8905301.1"/>
    <property type="molecule type" value="Genomic_DNA"/>
</dbReference>
<dbReference type="EC" id="3.6.4.13" evidence="2"/>
<dbReference type="CDD" id="cd18791">
    <property type="entry name" value="SF2_C_RHA"/>
    <property type="match status" value="1"/>
</dbReference>
<dbReference type="Pfam" id="PF07717">
    <property type="entry name" value="OB_NTP_bind"/>
    <property type="match status" value="1"/>
</dbReference>
<dbReference type="InterPro" id="IPR011545">
    <property type="entry name" value="DEAD/DEAH_box_helicase_dom"/>
</dbReference>
<dbReference type="InterPro" id="IPR001650">
    <property type="entry name" value="Helicase_C-like"/>
</dbReference>
<dbReference type="Pfam" id="PF00270">
    <property type="entry name" value="DEAD"/>
    <property type="match status" value="1"/>
</dbReference>
<evidence type="ECO:0000256" key="4">
    <source>
        <dbReference type="ARBA" id="ARBA00022801"/>
    </source>
</evidence>
<dbReference type="AlphaFoldDB" id="A0AAV8URY3"/>
<evidence type="ECO:0000256" key="2">
    <source>
        <dbReference type="ARBA" id="ARBA00012552"/>
    </source>
</evidence>
<dbReference type="InterPro" id="IPR014001">
    <property type="entry name" value="Helicase_ATP-bd"/>
</dbReference>
<dbReference type="SMART" id="SM00490">
    <property type="entry name" value="HELICc"/>
    <property type="match status" value="1"/>
</dbReference>
<evidence type="ECO:0000259" key="8">
    <source>
        <dbReference type="PROSITE" id="PS51192"/>
    </source>
</evidence>
<evidence type="ECO:0000256" key="6">
    <source>
        <dbReference type="ARBA" id="ARBA00022840"/>
    </source>
</evidence>
<dbReference type="PANTHER" id="PTHR18934:SF136">
    <property type="entry name" value="ATP-DEPENDENT RNA HELICASE DHX35-RELATED"/>
    <property type="match status" value="1"/>
</dbReference>
<reference evidence="10 11" key="1">
    <citation type="journal article" date="2023" name="Nat. Commun.">
        <title>Origin of minicircular mitochondrial genomes in red algae.</title>
        <authorList>
            <person name="Lee Y."/>
            <person name="Cho C.H."/>
            <person name="Lee Y.M."/>
            <person name="Park S.I."/>
            <person name="Yang J.H."/>
            <person name="West J.A."/>
            <person name="Bhattacharya D."/>
            <person name="Yoon H.S."/>
        </authorList>
    </citation>
    <scope>NUCLEOTIDE SEQUENCE [LARGE SCALE GENOMIC DNA]</scope>
    <source>
        <strain evidence="10 11">CCMP1338</strain>
        <tissue evidence="10">Whole cell</tissue>
    </source>
</reference>
<feature type="domain" description="Helicase ATP-binding" evidence="8">
    <location>
        <begin position="58"/>
        <end position="222"/>
    </location>
</feature>